<comment type="caution">
    <text evidence="1">The sequence shown here is derived from an EMBL/GenBank/DDBJ whole genome shotgun (WGS) entry which is preliminary data.</text>
</comment>
<dbReference type="EMBL" id="JBEAFC010000007">
    <property type="protein sequence ID" value="KAL1548863.1"/>
    <property type="molecule type" value="Genomic_DNA"/>
</dbReference>
<proteinExistence type="predicted"/>
<gene>
    <name evidence="1" type="ORF">AAHA92_17043</name>
</gene>
<organism evidence="1 2">
    <name type="scientific">Salvia divinorum</name>
    <name type="common">Maria pastora</name>
    <name type="synonym">Diviner's sage</name>
    <dbReference type="NCBI Taxonomy" id="28513"/>
    <lineage>
        <taxon>Eukaryota</taxon>
        <taxon>Viridiplantae</taxon>
        <taxon>Streptophyta</taxon>
        <taxon>Embryophyta</taxon>
        <taxon>Tracheophyta</taxon>
        <taxon>Spermatophyta</taxon>
        <taxon>Magnoliopsida</taxon>
        <taxon>eudicotyledons</taxon>
        <taxon>Gunneridae</taxon>
        <taxon>Pentapetalae</taxon>
        <taxon>asterids</taxon>
        <taxon>lamiids</taxon>
        <taxon>Lamiales</taxon>
        <taxon>Lamiaceae</taxon>
        <taxon>Nepetoideae</taxon>
        <taxon>Mentheae</taxon>
        <taxon>Salviinae</taxon>
        <taxon>Salvia</taxon>
        <taxon>Salvia subgen. Calosphace</taxon>
    </lineage>
</organism>
<keyword evidence="2" id="KW-1185">Reference proteome</keyword>
<dbReference type="AlphaFoldDB" id="A0ABD1GXH3"/>
<accession>A0ABD1GXH3</accession>
<sequence>MESLSPSCSGAAPSFSVRRRGHRLTTLPPRVVVLSLLSSSISAVARRRAVAVVHGFKFILGRKECSQVFIGKVVHDHTWLKTWFKEELYYPMGMDFLLNGYRECKTL</sequence>
<protein>
    <submittedName>
        <fullName evidence="1">Uncharacterized protein</fullName>
    </submittedName>
</protein>
<name>A0ABD1GXH3_SALDI</name>
<dbReference type="Proteomes" id="UP001567538">
    <property type="component" value="Unassembled WGS sequence"/>
</dbReference>
<evidence type="ECO:0000313" key="2">
    <source>
        <dbReference type="Proteomes" id="UP001567538"/>
    </source>
</evidence>
<evidence type="ECO:0000313" key="1">
    <source>
        <dbReference type="EMBL" id="KAL1548863.1"/>
    </source>
</evidence>
<reference evidence="1 2" key="1">
    <citation type="submission" date="2024-06" db="EMBL/GenBank/DDBJ databases">
        <title>A chromosome level genome sequence of Diviner's sage (Salvia divinorum).</title>
        <authorList>
            <person name="Ford S.A."/>
            <person name="Ro D.-K."/>
            <person name="Ness R.W."/>
            <person name="Phillips M.A."/>
        </authorList>
    </citation>
    <scope>NUCLEOTIDE SEQUENCE [LARGE SCALE GENOMIC DNA]</scope>
    <source>
        <strain evidence="1">SAF-2024a</strain>
        <tissue evidence="1">Leaf</tissue>
    </source>
</reference>